<keyword evidence="3" id="KW-1185">Reference proteome</keyword>
<dbReference type="EMBL" id="CP060007">
    <property type="protein sequence ID" value="QNA43214.1"/>
    <property type="molecule type" value="Genomic_DNA"/>
</dbReference>
<dbReference type="InterPro" id="IPR008173">
    <property type="entry name" value="Adenylyl_cyclase_CyaB"/>
</dbReference>
<dbReference type="InterPro" id="IPR033469">
    <property type="entry name" value="CYTH-like_dom_sf"/>
</dbReference>
<feature type="domain" description="CYTH" evidence="1">
    <location>
        <begin position="3"/>
        <end position="171"/>
    </location>
</feature>
<evidence type="ECO:0000313" key="2">
    <source>
        <dbReference type="EMBL" id="QNA43214.1"/>
    </source>
</evidence>
<dbReference type="SUPFAM" id="SSF55154">
    <property type="entry name" value="CYTH-like phosphatases"/>
    <property type="match status" value="1"/>
</dbReference>
<accession>A0A7G5XCL1</accession>
<dbReference type="SMART" id="SM01118">
    <property type="entry name" value="CYTH"/>
    <property type="match status" value="1"/>
</dbReference>
<dbReference type="PANTHER" id="PTHR21028">
    <property type="entry name" value="SI:CH211-156B7.4"/>
    <property type="match status" value="1"/>
</dbReference>
<gene>
    <name evidence="2" type="ORF">H4075_14135</name>
</gene>
<dbReference type="Gene3D" id="2.40.320.10">
    <property type="entry name" value="Hypothetical Protein Pfu-838710-001"/>
    <property type="match status" value="1"/>
</dbReference>
<dbReference type="CDD" id="cd07890">
    <property type="entry name" value="CYTH-like_AC_IV-like"/>
    <property type="match status" value="1"/>
</dbReference>
<dbReference type="RefSeq" id="WP_182801479.1">
    <property type="nucleotide sequence ID" value="NZ_CP060007.1"/>
</dbReference>
<dbReference type="Pfam" id="PF01928">
    <property type="entry name" value="CYTH"/>
    <property type="match status" value="1"/>
</dbReference>
<protein>
    <submittedName>
        <fullName evidence="2">Class IV adenylate cyclase</fullName>
    </submittedName>
</protein>
<name>A0A7G5XCL1_9BACT</name>
<reference evidence="3" key="1">
    <citation type="submission" date="2020-08" db="EMBL/GenBank/DDBJ databases">
        <title>Lacibacter sp. S13-6-6 genome sequencing.</title>
        <authorList>
            <person name="Jin L."/>
        </authorList>
    </citation>
    <scope>NUCLEOTIDE SEQUENCE [LARGE SCALE GENOMIC DNA]</scope>
    <source>
        <strain evidence="3">S13-6-6</strain>
    </source>
</reference>
<dbReference type="InterPro" id="IPR023577">
    <property type="entry name" value="CYTH_domain"/>
</dbReference>
<dbReference type="AlphaFoldDB" id="A0A7G5XCL1"/>
<sequence>MSHQNIEIKARSANASFIRNYLQQQQARFIGVDDQTDTYFNTTNGRLKMRQGPIENALIYYNRENKAGPKLSEVKLLPLDNNADLLKEILIKAHGVKVVVKKKREIWFIGNVKFHIDEVEGLGSFVEIEAIDKDGSLGLEKIKEQCYFYLQQFQIGENDLLTHSYSDLLMNQS</sequence>
<dbReference type="PANTHER" id="PTHR21028:SF2">
    <property type="entry name" value="CYTH DOMAIN-CONTAINING PROTEIN"/>
    <property type="match status" value="1"/>
</dbReference>
<dbReference type="KEGG" id="lacs:H4075_14135"/>
<proteinExistence type="predicted"/>
<organism evidence="2 3">
    <name type="scientific">Lacibacter sediminis</name>
    <dbReference type="NCBI Taxonomy" id="2760713"/>
    <lineage>
        <taxon>Bacteria</taxon>
        <taxon>Pseudomonadati</taxon>
        <taxon>Bacteroidota</taxon>
        <taxon>Chitinophagia</taxon>
        <taxon>Chitinophagales</taxon>
        <taxon>Chitinophagaceae</taxon>
        <taxon>Lacibacter</taxon>
    </lineage>
</organism>
<dbReference type="Proteomes" id="UP000515344">
    <property type="component" value="Chromosome"/>
</dbReference>
<dbReference type="PROSITE" id="PS51707">
    <property type="entry name" value="CYTH"/>
    <property type="match status" value="1"/>
</dbReference>
<evidence type="ECO:0000313" key="3">
    <source>
        <dbReference type="Proteomes" id="UP000515344"/>
    </source>
</evidence>
<evidence type="ECO:0000259" key="1">
    <source>
        <dbReference type="PROSITE" id="PS51707"/>
    </source>
</evidence>